<evidence type="ECO:0000313" key="4">
    <source>
        <dbReference type="Proteomes" id="UP001515943"/>
    </source>
</evidence>
<accession>A0ABX1FHS1</accession>
<reference evidence="3 4" key="1">
    <citation type="submission" date="2019-08" db="EMBL/GenBank/DDBJ databases">
        <title>Lentzea from Indian Himalayas.</title>
        <authorList>
            <person name="Mandal S."/>
            <person name="Mallick Gupta A."/>
            <person name="Maiti P.K."/>
            <person name="Sarkar J."/>
            <person name="Mandal S."/>
        </authorList>
    </citation>
    <scope>NUCLEOTIDE SEQUENCE [LARGE SCALE GENOMIC DNA]</scope>
    <source>
        <strain evidence="3 4">PSKA42</strain>
    </source>
</reference>
<organism evidence="3 4">
    <name type="scientific">Lentzea indica</name>
    <dbReference type="NCBI Taxonomy" id="2604800"/>
    <lineage>
        <taxon>Bacteria</taxon>
        <taxon>Bacillati</taxon>
        <taxon>Actinomycetota</taxon>
        <taxon>Actinomycetes</taxon>
        <taxon>Pseudonocardiales</taxon>
        <taxon>Pseudonocardiaceae</taxon>
        <taxon>Lentzea</taxon>
    </lineage>
</organism>
<dbReference type="Pfam" id="PF01266">
    <property type="entry name" value="DAO"/>
    <property type="match status" value="1"/>
</dbReference>
<proteinExistence type="predicted"/>
<evidence type="ECO:0000256" key="1">
    <source>
        <dbReference type="ARBA" id="ARBA00023002"/>
    </source>
</evidence>
<dbReference type="EMBL" id="VSRL01000047">
    <property type="protein sequence ID" value="NKE58177.1"/>
    <property type="molecule type" value="Genomic_DNA"/>
</dbReference>
<dbReference type="SUPFAM" id="SSF51905">
    <property type="entry name" value="FAD/NAD(P)-binding domain"/>
    <property type="match status" value="1"/>
</dbReference>
<dbReference type="Proteomes" id="UP001515943">
    <property type="component" value="Unassembled WGS sequence"/>
</dbReference>
<dbReference type="Gene3D" id="3.30.9.10">
    <property type="entry name" value="D-Amino Acid Oxidase, subunit A, domain 2"/>
    <property type="match status" value="1"/>
</dbReference>
<dbReference type="InterPro" id="IPR036188">
    <property type="entry name" value="FAD/NAD-bd_sf"/>
</dbReference>
<evidence type="ECO:0000313" key="3">
    <source>
        <dbReference type="EMBL" id="NKE58177.1"/>
    </source>
</evidence>
<dbReference type="InterPro" id="IPR006076">
    <property type="entry name" value="FAD-dep_OxRdtase"/>
</dbReference>
<protein>
    <submittedName>
        <fullName evidence="3">FAD-binding oxidoreductase</fullName>
    </submittedName>
</protein>
<dbReference type="RefSeq" id="WP_167974648.1">
    <property type="nucleotide sequence ID" value="NZ_VSRL01000047.1"/>
</dbReference>
<feature type="domain" description="FAD dependent oxidoreductase" evidence="2">
    <location>
        <begin position="6"/>
        <end position="348"/>
    </location>
</feature>
<name>A0ABX1FHS1_9PSEU</name>
<sequence>MTQQTDVVVIGAGVIGASCAYQLARRGLRVTVVEAEAAPAEGSTGRSFASVRAQWADSLNIELAWRSIQAYRDFERDLGVDAGYRATGYLLLIPQDRWADHLVSVRLQRDHGVPVEVLDLDDAQKITPFVPDGLGGAVWGSADGVVDPHTVTITYLKAAKELGTEVYVRAPVTAVNRVGGRWRVTIPRGEFEARHVVNAAGGWASEVAALAGLDVPVHHSRRNVYSTTELPGRRRFPMTIDTGTGVALRSEGDRVLFLLAKPGEQDGYNVSVDWDWMEQVLATTCERFPWLAEAQLDRKACWAGTYEITPDLLPFVGEHPDAPGWVNACGMCGRGVLQAPAIAQVVAEEIADGRAHSLDITPLRYERLRSSVSTPAGLVI</sequence>
<comment type="caution">
    <text evidence="3">The sequence shown here is derived from an EMBL/GenBank/DDBJ whole genome shotgun (WGS) entry which is preliminary data.</text>
</comment>
<dbReference type="PANTHER" id="PTHR13847:SF287">
    <property type="entry name" value="FAD-DEPENDENT OXIDOREDUCTASE DOMAIN-CONTAINING PROTEIN 1"/>
    <property type="match status" value="1"/>
</dbReference>
<gene>
    <name evidence="3" type="ORF">FXN61_15650</name>
</gene>
<keyword evidence="1" id="KW-0560">Oxidoreductase</keyword>
<evidence type="ECO:0000259" key="2">
    <source>
        <dbReference type="Pfam" id="PF01266"/>
    </source>
</evidence>
<dbReference type="PANTHER" id="PTHR13847">
    <property type="entry name" value="SARCOSINE DEHYDROGENASE-RELATED"/>
    <property type="match status" value="1"/>
</dbReference>
<keyword evidence="4" id="KW-1185">Reference proteome</keyword>
<dbReference type="Gene3D" id="3.50.50.60">
    <property type="entry name" value="FAD/NAD(P)-binding domain"/>
    <property type="match status" value="1"/>
</dbReference>